<keyword evidence="1" id="KW-0812">Transmembrane</keyword>
<dbReference type="EMBL" id="PSNW01000012">
    <property type="protein sequence ID" value="PPE72464.1"/>
    <property type="molecule type" value="Genomic_DNA"/>
</dbReference>
<sequence length="164" mass="18362">MQASNGMQHIEADLELPARLRIQAWRRLLLTGVSLVPPLLILAGLLSQFDRLGWSHGFAVASGLILAAAFFALSAQIRSLASIEIDGEGLSQSFLGLTGFRRRQLRWENVRQVSYERGWYRFHGSDGRPLLLAAMLLPDAQVAVHALRLFMPQRLLAQLGLHRR</sequence>
<gene>
    <name evidence="2" type="ORF">C3942_18135</name>
</gene>
<organism evidence="2 3">
    <name type="scientific">Solimonas fluminis</name>
    <dbReference type="NCBI Taxonomy" id="2086571"/>
    <lineage>
        <taxon>Bacteria</taxon>
        <taxon>Pseudomonadati</taxon>
        <taxon>Pseudomonadota</taxon>
        <taxon>Gammaproteobacteria</taxon>
        <taxon>Nevskiales</taxon>
        <taxon>Nevskiaceae</taxon>
        <taxon>Solimonas</taxon>
    </lineage>
</organism>
<feature type="transmembrane region" description="Helical" evidence="1">
    <location>
        <begin position="53"/>
        <end position="73"/>
    </location>
</feature>
<keyword evidence="1" id="KW-1133">Transmembrane helix</keyword>
<accession>A0A2S5TBS9</accession>
<name>A0A2S5TBS9_9GAMM</name>
<keyword evidence="3" id="KW-1185">Reference proteome</keyword>
<comment type="caution">
    <text evidence="2">The sequence shown here is derived from an EMBL/GenBank/DDBJ whole genome shotgun (WGS) entry which is preliminary data.</text>
</comment>
<evidence type="ECO:0000313" key="2">
    <source>
        <dbReference type="EMBL" id="PPE72464.1"/>
    </source>
</evidence>
<dbReference type="Proteomes" id="UP000238220">
    <property type="component" value="Unassembled WGS sequence"/>
</dbReference>
<feature type="transmembrane region" description="Helical" evidence="1">
    <location>
        <begin position="28"/>
        <end position="47"/>
    </location>
</feature>
<evidence type="ECO:0000313" key="3">
    <source>
        <dbReference type="Proteomes" id="UP000238220"/>
    </source>
</evidence>
<protein>
    <submittedName>
        <fullName evidence="2">Uncharacterized protein</fullName>
    </submittedName>
</protein>
<proteinExistence type="predicted"/>
<keyword evidence="1" id="KW-0472">Membrane</keyword>
<reference evidence="2 3" key="1">
    <citation type="submission" date="2018-02" db="EMBL/GenBank/DDBJ databases">
        <title>Genome sequencing of Solimonas sp. HR-BB.</title>
        <authorList>
            <person name="Lee Y."/>
            <person name="Jeon C.O."/>
        </authorList>
    </citation>
    <scope>NUCLEOTIDE SEQUENCE [LARGE SCALE GENOMIC DNA]</scope>
    <source>
        <strain evidence="2 3">HR-BB</strain>
    </source>
</reference>
<dbReference type="AlphaFoldDB" id="A0A2S5TBS9"/>
<evidence type="ECO:0000256" key="1">
    <source>
        <dbReference type="SAM" id="Phobius"/>
    </source>
</evidence>